<keyword evidence="1" id="KW-0808">Transferase</keyword>
<evidence type="ECO:0000256" key="1">
    <source>
        <dbReference type="ARBA" id="ARBA00022679"/>
    </source>
</evidence>
<dbReference type="Gene3D" id="3.40.50.150">
    <property type="entry name" value="Vaccinia Virus protein VP39"/>
    <property type="match status" value="1"/>
</dbReference>
<dbReference type="RefSeq" id="WP_244711185.1">
    <property type="nucleotide sequence ID" value="NZ_CP095073.1"/>
</dbReference>
<keyword evidence="4" id="KW-1185">Reference proteome</keyword>
<name>A0ABY4ELD1_9BACI</name>
<organism evidence="3 4">
    <name type="scientific">Halobacillus salinarum</name>
    <dbReference type="NCBI Taxonomy" id="2932257"/>
    <lineage>
        <taxon>Bacteria</taxon>
        <taxon>Bacillati</taxon>
        <taxon>Bacillota</taxon>
        <taxon>Bacilli</taxon>
        <taxon>Bacillales</taxon>
        <taxon>Bacillaceae</taxon>
        <taxon>Halobacillus</taxon>
    </lineage>
</organism>
<dbReference type="PANTHER" id="PTHR44068:SF1">
    <property type="entry name" value="HYPOTHETICAL LOC100005854"/>
    <property type="match status" value="1"/>
</dbReference>
<sequence>MQFLKRVGKQLEKHYGKPKGVIGWYMGEKMIRQHKPETNWSIELLDLQKNEDVLEIGFGAGYALKRIAEKSTVRKVIGIDSSKTLLRSSTFRNKRKIKNKKVTLYKGSVDNLPFNNQFFSRVLSIHSIYFWEDLQTSMVEIYRVLRPGGFVLITLSDGKDGKTWEAINSKIEDELIPSMKRINFKNVKVERGPSSRGYHIISVTGCR</sequence>
<keyword evidence="3" id="KW-0489">Methyltransferase</keyword>
<accession>A0ABY4ELD1</accession>
<dbReference type="InterPro" id="IPR050447">
    <property type="entry name" value="Erg6_SMT_methyltransf"/>
</dbReference>
<feature type="domain" description="Methyltransferase type 11" evidence="2">
    <location>
        <begin position="54"/>
        <end position="153"/>
    </location>
</feature>
<dbReference type="Proteomes" id="UP000831787">
    <property type="component" value="Chromosome"/>
</dbReference>
<dbReference type="CDD" id="cd02440">
    <property type="entry name" value="AdoMet_MTases"/>
    <property type="match status" value="1"/>
</dbReference>
<evidence type="ECO:0000259" key="2">
    <source>
        <dbReference type="Pfam" id="PF08241"/>
    </source>
</evidence>
<reference evidence="3 4" key="1">
    <citation type="submission" date="2022-04" db="EMBL/GenBank/DDBJ databases">
        <title>Halobacillus sp. isolated from saltern.</title>
        <authorList>
            <person name="Won M."/>
            <person name="Lee C.-M."/>
            <person name="Woen H.-Y."/>
            <person name="Kwon S.-W."/>
        </authorList>
    </citation>
    <scope>NUCLEOTIDE SEQUENCE [LARGE SCALE GENOMIC DNA]</scope>
    <source>
        <strain evidence="3 4">SSBR10-3</strain>
    </source>
</reference>
<dbReference type="InterPro" id="IPR013216">
    <property type="entry name" value="Methyltransf_11"/>
</dbReference>
<dbReference type="EMBL" id="CP095073">
    <property type="protein sequence ID" value="UOQ44881.1"/>
    <property type="molecule type" value="Genomic_DNA"/>
</dbReference>
<dbReference type="SUPFAM" id="SSF53335">
    <property type="entry name" value="S-adenosyl-L-methionine-dependent methyltransferases"/>
    <property type="match status" value="1"/>
</dbReference>
<proteinExistence type="predicted"/>
<gene>
    <name evidence="3" type="ORF">MUN89_02700</name>
</gene>
<dbReference type="InterPro" id="IPR029063">
    <property type="entry name" value="SAM-dependent_MTases_sf"/>
</dbReference>
<dbReference type="PANTHER" id="PTHR44068">
    <property type="entry name" value="ZGC:194242"/>
    <property type="match status" value="1"/>
</dbReference>
<protein>
    <submittedName>
        <fullName evidence="3">Class I SAM-dependent methyltransferase</fullName>
    </submittedName>
</protein>
<dbReference type="GO" id="GO:0008168">
    <property type="term" value="F:methyltransferase activity"/>
    <property type="evidence" value="ECO:0007669"/>
    <property type="project" value="UniProtKB-KW"/>
</dbReference>
<dbReference type="GO" id="GO:0032259">
    <property type="term" value="P:methylation"/>
    <property type="evidence" value="ECO:0007669"/>
    <property type="project" value="UniProtKB-KW"/>
</dbReference>
<dbReference type="Pfam" id="PF08241">
    <property type="entry name" value="Methyltransf_11"/>
    <property type="match status" value="1"/>
</dbReference>
<evidence type="ECO:0000313" key="3">
    <source>
        <dbReference type="EMBL" id="UOQ44881.1"/>
    </source>
</evidence>
<evidence type="ECO:0000313" key="4">
    <source>
        <dbReference type="Proteomes" id="UP000831787"/>
    </source>
</evidence>